<name>A0AB38Z7Y6_9CHLR</name>
<reference evidence="2" key="1">
    <citation type="submission" date="2023-12" db="EMBL/GenBank/DDBJ databases">
        <title>Isolation of organohalide respiring bacteria Dehalococcoides mccartyi strain GPTCE1 in groundwater collected near a chemical plant in Suzhou, China.</title>
        <authorList>
            <person name="Liu G."/>
        </authorList>
    </citation>
    <scope>NUCLEOTIDE SEQUENCE</scope>
    <source>
        <strain evidence="2">GPTCE1</strain>
    </source>
</reference>
<proteinExistence type="predicted"/>
<dbReference type="Pfam" id="PF06114">
    <property type="entry name" value="Peptidase_M78"/>
    <property type="match status" value="1"/>
</dbReference>
<gene>
    <name evidence="2" type="ORF">VLL09_04705</name>
</gene>
<dbReference type="AlphaFoldDB" id="A0AB38Z7Y6"/>
<evidence type="ECO:0000259" key="1">
    <source>
        <dbReference type="Pfam" id="PF06114"/>
    </source>
</evidence>
<dbReference type="EMBL" id="CP141531">
    <property type="protein sequence ID" value="WRO06693.1"/>
    <property type="molecule type" value="Genomic_DNA"/>
</dbReference>
<sequence length="88" mass="9972">MAQVGYCSCIRTPFVAAPWESASFPRKVRQKQEDEADTFAAHFLMPEGELQKLKGKGFKELAEYFGVPEEKMELRLTVFDASKKNDAP</sequence>
<dbReference type="InterPro" id="IPR010359">
    <property type="entry name" value="IrrE_HExxH"/>
</dbReference>
<protein>
    <submittedName>
        <fullName evidence="2">ImmA/IrrE family metallo-endopeptidase</fullName>
    </submittedName>
</protein>
<evidence type="ECO:0000313" key="2">
    <source>
        <dbReference type="EMBL" id="WRO06693.1"/>
    </source>
</evidence>
<dbReference type="RefSeq" id="WP_324664205.1">
    <property type="nucleotide sequence ID" value="NZ_CP141531.1"/>
</dbReference>
<evidence type="ECO:0000313" key="3">
    <source>
        <dbReference type="Proteomes" id="UP001327986"/>
    </source>
</evidence>
<accession>A0AB38Z7Y6</accession>
<organism evidence="2 3">
    <name type="scientific">Dehalococcoides mccartyi</name>
    <dbReference type="NCBI Taxonomy" id="61435"/>
    <lineage>
        <taxon>Bacteria</taxon>
        <taxon>Bacillati</taxon>
        <taxon>Chloroflexota</taxon>
        <taxon>Dehalococcoidia</taxon>
        <taxon>Dehalococcoidales</taxon>
        <taxon>Dehalococcoidaceae</taxon>
        <taxon>Dehalococcoides</taxon>
    </lineage>
</organism>
<dbReference type="Proteomes" id="UP001327986">
    <property type="component" value="Chromosome"/>
</dbReference>
<feature type="domain" description="IrrE N-terminal-like" evidence="1">
    <location>
        <begin position="22"/>
        <end position="77"/>
    </location>
</feature>